<evidence type="ECO:0000256" key="1">
    <source>
        <dbReference type="ARBA" id="ARBA00004651"/>
    </source>
</evidence>
<dbReference type="InterPro" id="IPR011701">
    <property type="entry name" value="MFS"/>
</dbReference>
<feature type="transmembrane region" description="Helical" evidence="7">
    <location>
        <begin position="309"/>
        <end position="331"/>
    </location>
</feature>
<comment type="caution">
    <text evidence="8">The sequence shown here is derived from an EMBL/GenBank/DDBJ whole genome shotgun (WGS) entry which is preliminary data.</text>
</comment>
<feature type="compositionally biased region" description="Low complexity" evidence="6">
    <location>
        <begin position="58"/>
        <end position="75"/>
    </location>
</feature>
<dbReference type="CDD" id="cd06173">
    <property type="entry name" value="MFS_MefA_like"/>
    <property type="match status" value="1"/>
</dbReference>
<comment type="subcellular location">
    <subcellularLocation>
        <location evidence="1">Cell membrane</location>
        <topology evidence="1">Multi-pass membrane protein</topology>
    </subcellularLocation>
</comment>
<dbReference type="PANTHER" id="PTHR23513:SF6">
    <property type="entry name" value="MAJOR FACILITATOR SUPERFAMILY ASSOCIATED DOMAIN-CONTAINING PROTEIN"/>
    <property type="match status" value="1"/>
</dbReference>
<feature type="transmembrane region" description="Helical" evidence="7">
    <location>
        <begin position="397"/>
        <end position="420"/>
    </location>
</feature>
<protein>
    <submittedName>
        <fullName evidence="8">MFS transporter</fullName>
    </submittedName>
</protein>
<dbReference type="Gene3D" id="1.20.1250.20">
    <property type="entry name" value="MFS general substrate transporter like domains"/>
    <property type="match status" value="1"/>
</dbReference>
<evidence type="ECO:0000313" key="9">
    <source>
        <dbReference type="Proteomes" id="UP000597761"/>
    </source>
</evidence>
<evidence type="ECO:0000256" key="5">
    <source>
        <dbReference type="ARBA" id="ARBA00023136"/>
    </source>
</evidence>
<dbReference type="PANTHER" id="PTHR23513">
    <property type="entry name" value="INTEGRAL MEMBRANE EFFLUX PROTEIN-RELATED"/>
    <property type="match status" value="1"/>
</dbReference>
<keyword evidence="4 7" id="KW-1133">Transmembrane helix</keyword>
<keyword evidence="9" id="KW-1185">Reference proteome</keyword>
<feature type="transmembrane region" description="Helical" evidence="7">
    <location>
        <begin position="337"/>
        <end position="360"/>
    </location>
</feature>
<dbReference type="Pfam" id="PF07690">
    <property type="entry name" value="MFS_1"/>
    <property type="match status" value="1"/>
</dbReference>
<feature type="transmembrane region" description="Helical" evidence="7">
    <location>
        <begin position="441"/>
        <end position="459"/>
    </location>
</feature>
<evidence type="ECO:0000256" key="3">
    <source>
        <dbReference type="ARBA" id="ARBA00022692"/>
    </source>
</evidence>
<reference evidence="9" key="1">
    <citation type="journal article" date="2019" name="Int. J. Syst. Evol. Microbiol.">
        <title>The Global Catalogue of Microorganisms (GCM) 10K type strain sequencing project: providing services to taxonomists for standard genome sequencing and annotation.</title>
        <authorList>
            <consortium name="The Broad Institute Genomics Platform"/>
            <consortium name="The Broad Institute Genome Sequencing Center for Infectious Disease"/>
            <person name="Wu L."/>
            <person name="Ma J."/>
        </authorList>
    </citation>
    <scope>NUCLEOTIDE SEQUENCE [LARGE SCALE GENOMIC DNA]</scope>
    <source>
        <strain evidence="9">CGMCC 1.15480</strain>
    </source>
</reference>
<dbReference type="EMBL" id="BMJI01000009">
    <property type="protein sequence ID" value="GGC91534.1"/>
    <property type="molecule type" value="Genomic_DNA"/>
</dbReference>
<feature type="region of interest" description="Disordered" evidence="6">
    <location>
        <begin position="1"/>
        <end position="81"/>
    </location>
</feature>
<dbReference type="SUPFAM" id="SSF103473">
    <property type="entry name" value="MFS general substrate transporter"/>
    <property type="match status" value="1"/>
</dbReference>
<feature type="transmembrane region" description="Helical" evidence="7">
    <location>
        <begin position="140"/>
        <end position="157"/>
    </location>
</feature>
<dbReference type="RefSeq" id="WP_229659902.1">
    <property type="nucleotide sequence ID" value="NZ_BMJI01000009.1"/>
</dbReference>
<dbReference type="Proteomes" id="UP000597761">
    <property type="component" value="Unassembled WGS sequence"/>
</dbReference>
<feature type="compositionally biased region" description="Pro residues" evidence="6">
    <location>
        <begin position="42"/>
        <end position="57"/>
    </location>
</feature>
<keyword evidence="5 7" id="KW-0472">Membrane</keyword>
<evidence type="ECO:0000256" key="2">
    <source>
        <dbReference type="ARBA" id="ARBA00022475"/>
    </source>
</evidence>
<feature type="transmembrane region" description="Helical" evidence="7">
    <location>
        <begin position="465"/>
        <end position="485"/>
    </location>
</feature>
<evidence type="ECO:0000313" key="8">
    <source>
        <dbReference type="EMBL" id="GGC91534.1"/>
    </source>
</evidence>
<name>A0ABQ1PB94_9MICC</name>
<sequence>MTSENQGAAPEPAGPSPAGPTGTPLGVPAAVGTVSPSGSPTSPTPAPAAPIQAPPAAPIEAPTAADRPAADAPAPLTGDVTDVVRPDRSLWRDGDFLRFWGGQGVSQIGSSVGRIALPVLAVSVLDATAFQVGLLDAVQFAAFLLIGLPAGAWVDRWRKRRTMITADAVRAVAMLAIPVLWWTGSLDFWHLLAVAAVVGTATVFFDVGYQSFVPVLVPSGRVADANGKLEATAQVARLGGPGIGGALLSVVSVPVLFVAEAVGYLVSALALITVRDSERRPDPPHEASLIGQIRAGLSFVVRHPLISRITAATGISNFFSTVAATLYPILILRELGLGAPAFGLIMSLGAIGGVLGAALASRIGERVGEGTALPLSLVASAVLMLLMPAATLMPTPWLQITAISIADFGFSVLVVVYNVLQVSMRQRVCPPPLLGRMNASIRCLVWGVMPIGALLGGWLGGSIGIVPTILIGIVGAGTACLPLFFSPLWGMRRLPS</sequence>
<keyword evidence="3 7" id="KW-0812">Transmembrane</keyword>
<evidence type="ECO:0000256" key="7">
    <source>
        <dbReference type="SAM" id="Phobius"/>
    </source>
</evidence>
<keyword evidence="2" id="KW-1003">Cell membrane</keyword>
<proteinExistence type="predicted"/>
<feature type="transmembrane region" description="Helical" evidence="7">
    <location>
        <begin position="372"/>
        <end position="391"/>
    </location>
</feature>
<dbReference type="InterPro" id="IPR036259">
    <property type="entry name" value="MFS_trans_sf"/>
</dbReference>
<gene>
    <name evidence="8" type="ORF">GCM10011512_18270</name>
</gene>
<accession>A0ABQ1PB94</accession>
<evidence type="ECO:0000256" key="4">
    <source>
        <dbReference type="ARBA" id="ARBA00022989"/>
    </source>
</evidence>
<organism evidence="8 9">
    <name type="scientific">Tersicoccus solisilvae</name>
    <dbReference type="NCBI Taxonomy" id="1882339"/>
    <lineage>
        <taxon>Bacteria</taxon>
        <taxon>Bacillati</taxon>
        <taxon>Actinomycetota</taxon>
        <taxon>Actinomycetes</taxon>
        <taxon>Micrococcales</taxon>
        <taxon>Micrococcaceae</taxon>
        <taxon>Tersicoccus</taxon>
    </lineage>
</organism>
<evidence type="ECO:0000256" key="6">
    <source>
        <dbReference type="SAM" id="MobiDB-lite"/>
    </source>
</evidence>